<comment type="caution">
    <text evidence="7">The sequence shown here is derived from an EMBL/GenBank/DDBJ whole genome shotgun (WGS) entry which is preliminary data.</text>
</comment>
<feature type="transmembrane region" description="Helical" evidence="6">
    <location>
        <begin position="35"/>
        <end position="54"/>
    </location>
</feature>
<accession>A0A0K9P0J9</accession>
<dbReference type="InterPro" id="IPR044174">
    <property type="entry name" value="BC10-like"/>
</dbReference>
<evidence type="ECO:0000256" key="5">
    <source>
        <dbReference type="ARBA" id="ARBA00023180"/>
    </source>
</evidence>
<dbReference type="EMBL" id="LFYR01001335">
    <property type="protein sequence ID" value="KMZ62581.1"/>
    <property type="molecule type" value="Genomic_DNA"/>
</dbReference>
<comment type="subcellular location">
    <subcellularLocation>
        <location evidence="1">Membrane</location>
        <topology evidence="1">Single-pass type II membrane protein</topology>
    </subcellularLocation>
</comment>
<evidence type="ECO:0000256" key="6">
    <source>
        <dbReference type="SAM" id="Phobius"/>
    </source>
</evidence>
<gene>
    <name evidence="7" type="ORF">ZOSMA_452G00160</name>
</gene>
<keyword evidence="2 7" id="KW-0328">Glycosyltransferase</keyword>
<name>A0A0K9P0J9_ZOSMR</name>
<protein>
    <submittedName>
        <fullName evidence="7">Core-2/I-branching beta-1,6-N-acetylglucosaminyltransferase familyprotein</fullName>
    </submittedName>
</protein>
<dbReference type="OMA" id="INGHENE"/>
<organism evidence="7 8">
    <name type="scientific">Zostera marina</name>
    <name type="common">Eelgrass</name>
    <dbReference type="NCBI Taxonomy" id="29655"/>
    <lineage>
        <taxon>Eukaryota</taxon>
        <taxon>Viridiplantae</taxon>
        <taxon>Streptophyta</taxon>
        <taxon>Embryophyta</taxon>
        <taxon>Tracheophyta</taxon>
        <taxon>Spermatophyta</taxon>
        <taxon>Magnoliopsida</taxon>
        <taxon>Liliopsida</taxon>
        <taxon>Zosteraceae</taxon>
        <taxon>Zostera</taxon>
    </lineage>
</organism>
<dbReference type="InterPro" id="IPR003406">
    <property type="entry name" value="Glyco_trans_14"/>
</dbReference>
<dbReference type="OrthoDB" id="191334at2759"/>
<evidence type="ECO:0000313" key="7">
    <source>
        <dbReference type="EMBL" id="KMZ62581.1"/>
    </source>
</evidence>
<keyword evidence="5" id="KW-0325">Glycoprotein</keyword>
<evidence type="ECO:0000313" key="8">
    <source>
        <dbReference type="Proteomes" id="UP000036987"/>
    </source>
</evidence>
<keyword evidence="6" id="KW-1133">Transmembrane helix</keyword>
<keyword evidence="3 7" id="KW-0808">Transferase</keyword>
<dbReference type="PANTHER" id="PTHR31042:SF70">
    <property type="entry name" value="OS01G0695200 PROTEIN"/>
    <property type="match status" value="1"/>
</dbReference>
<feature type="transmembrane region" description="Helical" evidence="6">
    <location>
        <begin position="66"/>
        <end position="85"/>
    </location>
</feature>
<sequence length="408" mass="47959">MATMTGKKRPMPTTTLLLPSSSTSAQRRFWNGLKIFSVLTVLICIIAFTQMSQWSSTFDPKTRRSFYYNPVVITGTPKIAFLFLARMDIPLDFLWHVFFQNGDVDKFSIYVHSAPGFFLDESTTRSHYFYGRQLKESVQVMWGEASMIKAEKLLIKAALEDHLNQRFVLLSDSCIPLYNFTYIYNYMMSSPKSFVDSFFDAKDERYNPEMYPVISKDKWRKGSQWKTLTRKHAAAVIFDSAIFHVFEEQCKCLPEDDYEKVENEGKNQTMPDRRPDCIPDEHYVQTLFSTYELENELERRTLTYTCWNQTKDKKNKQGWHPFMFEFSDANPEQMRKIKVANHVYYQTEFRIEWCQNNSTNVPCFLFARKFSKGAAMRLMNDGFVGPYDAKQILSSWRKQPQTHQGRVA</sequence>
<dbReference type="Pfam" id="PF02485">
    <property type="entry name" value="Branch"/>
    <property type="match status" value="1"/>
</dbReference>
<dbReference type="AlphaFoldDB" id="A0A0K9P0J9"/>
<dbReference type="Proteomes" id="UP000036987">
    <property type="component" value="Unassembled WGS sequence"/>
</dbReference>
<dbReference type="PANTHER" id="PTHR31042">
    <property type="entry name" value="CORE-2/I-BRANCHING BETA-1,6-N-ACETYLGLUCOSAMINYLTRANSFERASE FAMILY PROTEIN-RELATED"/>
    <property type="match status" value="1"/>
</dbReference>
<reference evidence="8" key="1">
    <citation type="journal article" date="2016" name="Nature">
        <title>The genome of the seagrass Zostera marina reveals angiosperm adaptation to the sea.</title>
        <authorList>
            <person name="Olsen J.L."/>
            <person name="Rouze P."/>
            <person name="Verhelst B."/>
            <person name="Lin Y.-C."/>
            <person name="Bayer T."/>
            <person name="Collen J."/>
            <person name="Dattolo E."/>
            <person name="De Paoli E."/>
            <person name="Dittami S."/>
            <person name="Maumus F."/>
            <person name="Michel G."/>
            <person name="Kersting A."/>
            <person name="Lauritano C."/>
            <person name="Lohaus R."/>
            <person name="Toepel M."/>
            <person name="Tonon T."/>
            <person name="Vanneste K."/>
            <person name="Amirebrahimi M."/>
            <person name="Brakel J."/>
            <person name="Bostroem C."/>
            <person name="Chovatia M."/>
            <person name="Grimwood J."/>
            <person name="Jenkins J.W."/>
            <person name="Jueterbock A."/>
            <person name="Mraz A."/>
            <person name="Stam W.T."/>
            <person name="Tice H."/>
            <person name="Bornberg-Bauer E."/>
            <person name="Green P.J."/>
            <person name="Pearson G.A."/>
            <person name="Procaccini G."/>
            <person name="Duarte C.M."/>
            <person name="Schmutz J."/>
            <person name="Reusch T.B.H."/>
            <person name="Van de Peer Y."/>
        </authorList>
    </citation>
    <scope>NUCLEOTIDE SEQUENCE [LARGE SCALE GENOMIC DNA]</scope>
    <source>
        <strain evidence="8">cv. Finnish</strain>
    </source>
</reference>
<evidence type="ECO:0000256" key="1">
    <source>
        <dbReference type="ARBA" id="ARBA00004606"/>
    </source>
</evidence>
<keyword evidence="8" id="KW-1185">Reference proteome</keyword>
<keyword evidence="6" id="KW-0812">Transmembrane</keyword>
<evidence type="ECO:0000256" key="3">
    <source>
        <dbReference type="ARBA" id="ARBA00022679"/>
    </source>
</evidence>
<keyword evidence="4 6" id="KW-0472">Membrane</keyword>
<evidence type="ECO:0000256" key="2">
    <source>
        <dbReference type="ARBA" id="ARBA00022676"/>
    </source>
</evidence>
<evidence type="ECO:0000256" key="4">
    <source>
        <dbReference type="ARBA" id="ARBA00023136"/>
    </source>
</evidence>
<dbReference type="GO" id="GO:0016020">
    <property type="term" value="C:membrane"/>
    <property type="evidence" value="ECO:0007669"/>
    <property type="project" value="UniProtKB-SubCell"/>
</dbReference>
<dbReference type="GO" id="GO:0016757">
    <property type="term" value="F:glycosyltransferase activity"/>
    <property type="evidence" value="ECO:0007669"/>
    <property type="project" value="UniProtKB-KW"/>
</dbReference>
<proteinExistence type="predicted"/>